<name>D6GUX9_PARA5</name>
<dbReference type="InterPro" id="IPR018164">
    <property type="entry name" value="Ala-tRNA-synth_IIc_N"/>
</dbReference>
<dbReference type="GO" id="GO:0005524">
    <property type="term" value="F:ATP binding"/>
    <property type="evidence" value="ECO:0007669"/>
    <property type="project" value="UniProtKB-KW"/>
</dbReference>
<evidence type="ECO:0000256" key="9">
    <source>
        <dbReference type="ARBA" id="ARBA00022917"/>
    </source>
</evidence>
<dbReference type="Gene3D" id="2.40.30.130">
    <property type="match status" value="1"/>
</dbReference>
<comment type="similarity">
    <text evidence="1">Belongs to the class-II aminoacyl-tRNA synthetase family.</text>
</comment>
<evidence type="ECO:0000256" key="2">
    <source>
        <dbReference type="ARBA" id="ARBA00013168"/>
    </source>
</evidence>
<dbReference type="SUPFAM" id="SSF101353">
    <property type="entry name" value="Putative anticodon-binding domain of alanyl-tRNA synthetase (AlaRS)"/>
    <property type="match status" value="1"/>
</dbReference>
<evidence type="ECO:0000313" key="13">
    <source>
        <dbReference type="Proteomes" id="UP000009376"/>
    </source>
</evidence>
<dbReference type="InterPro" id="IPR018165">
    <property type="entry name" value="Ala-tRNA-synth_IIc_core"/>
</dbReference>
<dbReference type="PRINTS" id="PR00980">
    <property type="entry name" value="TRNASYNTHALA"/>
</dbReference>
<dbReference type="Gene3D" id="3.30.980.10">
    <property type="entry name" value="Threonyl-trna Synthetase, Chain A, domain 2"/>
    <property type="match status" value="1"/>
</dbReference>
<dbReference type="Pfam" id="PF01411">
    <property type="entry name" value="tRNA-synt_2c"/>
    <property type="match status" value="1"/>
</dbReference>
<dbReference type="SUPFAM" id="SSF55186">
    <property type="entry name" value="ThrRS/AlaRS common domain"/>
    <property type="match status" value="1"/>
</dbReference>
<evidence type="ECO:0000256" key="6">
    <source>
        <dbReference type="ARBA" id="ARBA00022833"/>
    </source>
</evidence>
<keyword evidence="10" id="KW-0030">Aminoacyl-tRNA synthetase</keyword>
<evidence type="ECO:0000256" key="1">
    <source>
        <dbReference type="ARBA" id="ARBA00008226"/>
    </source>
</evidence>
<evidence type="ECO:0000256" key="4">
    <source>
        <dbReference type="ARBA" id="ARBA00022598"/>
    </source>
</evidence>
<dbReference type="GO" id="GO:0004813">
    <property type="term" value="F:alanine-tRNA ligase activity"/>
    <property type="evidence" value="ECO:0007669"/>
    <property type="project" value="UniProtKB-EC"/>
</dbReference>
<dbReference type="InterPro" id="IPR009000">
    <property type="entry name" value="Transl_B-barrel_sf"/>
</dbReference>
<dbReference type="InterPro" id="IPR050058">
    <property type="entry name" value="Ala-tRNA_ligase"/>
</dbReference>
<protein>
    <recommendedName>
        <fullName evidence="2">alanine--tRNA ligase</fullName>
        <ecNumber evidence="2">6.1.1.7</ecNumber>
    </recommendedName>
</protein>
<gene>
    <name evidence="12" type="ORF">BJBARM5_0278</name>
</gene>
<dbReference type="GO" id="GO:0002161">
    <property type="term" value="F:aminoacyl-tRNA deacylase activity"/>
    <property type="evidence" value="ECO:0007669"/>
    <property type="project" value="TreeGrafter"/>
</dbReference>
<keyword evidence="3" id="KW-0820">tRNA-binding</keyword>
<dbReference type="InterPro" id="IPR045864">
    <property type="entry name" value="aa-tRNA-synth_II/BPL/LPL"/>
</dbReference>
<evidence type="ECO:0000259" key="11">
    <source>
        <dbReference type="PROSITE" id="PS50860"/>
    </source>
</evidence>
<dbReference type="Gene3D" id="3.30.930.10">
    <property type="entry name" value="Bira Bifunctional Protein, Domain 2"/>
    <property type="match status" value="1"/>
</dbReference>
<evidence type="ECO:0000256" key="8">
    <source>
        <dbReference type="ARBA" id="ARBA00022884"/>
    </source>
</evidence>
<dbReference type="GO" id="GO:0006419">
    <property type="term" value="P:alanyl-tRNA aminoacylation"/>
    <property type="evidence" value="ECO:0007669"/>
    <property type="project" value="InterPro"/>
</dbReference>
<dbReference type="Proteomes" id="UP000009376">
    <property type="component" value="Unassembled WGS sequence"/>
</dbReference>
<evidence type="ECO:0000256" key="5">
    <source>
        <dbReference type="ARBA" id="ARBA00022741"/>
    </source>
</evidence>
<dbReference type="GO" id="GO:0005737">
    <property type="term" value="C:cytoplasm"/>
    <property type="evidence" value="ECO:0007669"/>
    <property type="project" value="InterPro"/>
</dbReference>
<dbReference type="SUPFAM" id="SSF55681">
    <property type="entry name" value="Class II aaRS and biotin synthetases"/>
    <property type="match status" value="1"/>
</dbReference>
<evidence type="ECO:0000256" key="3">
    <source>
        <dbReference type="ARBA" id="ARBA00022555"/>
    </source>
</evidence>
<evidence type="ECO:0000313" key="12">
    <source>
        <dbReference type="EMBL" id="EFD92983.1"/>
    </source>
</evidence>
<keyword evidence="9" id="KW-0648">Protein biosynthesis</keyword>
<dbReference type="PANTHER" id="PTHR11777">
    <property type="entry name" value="ALANYL-TRNA SYNTHETASE"/>
    <property type="match status" value="1"/>
</dbReference>
<keyword evidence="8" id="KW-0694">RNA-binding</keyword>
<dbReference type="InterPro" id="IPR002318">
    <property type="entry name" value="Ala-tRNA-lgiase_IIc"/>
</dbReference>
<feature type="domain" description="Alanyl-transfer RNA synthetases family profile" evidence="11">
    <location>
        <begin position="74"/>
        <end position="615"/>
    </location>
</feature>
<proteinExistence type="inferred from homology"/>
<dbReference type="EMBL" id="GG745549">
    <property type="protein sequence ID" value="EFD92983.1"/>
    <property type="molecule type" value="Genomic_DNA"/>
</dbReference>
<dbReference type="InterPro" id="IPR018163">
    <property type="entry name" value="Thr/Ala-tRNA-synth_IIc_edit"/>
</dbReference>
<accession>D6GUX9</accession>
<keyword evidence="7" id="KW-0067">ATP-binding</keyword>
<dbReference type="GO" id="GO:0000049">
    <property type="term" value="F:tRNA binding"/>
    <property type="evidence" value="ECO:0007669"/>
    <property type="project" value="UniProtKB-KW"/>
</dbReference>
<keyword evidence="5" id="KW-0547">Nucleotide-binding</keyword>
<evidence type="ECO:0000256" key="7">
    <source>
        <dbReference type="ARBA" id="ARBA00022840"/>
    </source>
</evidence>
<reference evidence="12 13" key="1">
    <citation type="journal article" date="2010" name="Proc. Natl. Acad. Sci. U.S.A.">
        <title>Enigmatic, ultrasmall, uncultivated Archaea.</title>
        <authorList>
            <person name="Baker B.J."/>
            <person name="Comolli L.R."/>
            <person name="Dick G.J."/>
            <person name="Hauser L.J."/>
            <person name="Hyatt D."/>
            <person name="Dill B.D."/>
            <person name="Land M.L."/>
            <person name="Verberkmoes N.C."/>
            <person name="Hettich R.L."/>
            <person name="Banfield J.F."/>
        </authorList>
    </citation>
    <scope>NUCLEOTIDE SEQUENCE [LARGE SCALE GENOMIC DNA]</scope>
</reference>
<keyword evidence="4 12" id="KW-0436">Ligase</keyword>
<sequence length="675" mass="77792">MEKNEVEEIIRGKLKENPDELIPVKSLKKMGLKRNTCSVCGKNFWSFTPKDKCGDVDCIGDYTFFKERISELSASYVDIWKLFSQFFSKKKHTEIKRYPVVARWRDDIYFVEAAIDDFAPYVIKGTAEPPANPLVVPQICFRFNDINNVGLTGRHLTSFVMAEEAAFNTKEKKTYFDEEAIIYITEWLLKGLKIKKEELTFIEDAWAGAGYAGSCLEYFAGGLELGNQVYMRYIIGSDKLEDLPTKTIDMGAGLERWSWVSSSTPTIYEATFPKVINFIKNKANVNYSDKDIKEVYQYLGKFDFEKTEFNEALEIIANKTKFNTAEIKKMVSDMRAVYSIADHTRTLLIAIHDGSLPSNVGGGYNLRNILRRSLNFIDSKNWKIDINDVINEHKKELKTLYPELMQTECTEVINKEIERYKESKSRNAKIISEYVKKGKIDNNEMLKLYESEGVTIDDLQDAAERAGKNIIIPENFYSNINRTKTSEIKKQDTDLIKGIKKTEKLFYDEELTESRAKIIKIIKPNMVILDKTIFYPEMGGQKADNGFIEKNRVTDVKVLEDVIIHYLDNIDGIKEGQNVDIKVDSERRELLRRHHTATHIINQASRRILGQFVYQNINEKKLLAVYDSANSLTKINSSELTNVSDDNIKLILSEVYLLNYLSREFSDYISDVQDK</sequence>
<dbReference type="SUPFAM" id="SSF50447">
    <property type="entry name" value="Translation proteins"/>
    <property type="match status" value="1"/>
</dbReference>
<keyword evidence="6" id="KW-0862">Zinc</keyword>
<dbReference type="InterPro" id="IPR018162">
    <property type="entry name" value="Ala-tRNA-ligase_IIc_anticod-bd"/>
</dbReference>
<dbReference type="PANTHER" id="PTHR11777:SF9">
    <property type="entry name" value="ALANINE--TRNA LIGASE, CYTOPLASMIC"/>
    <property type="match status" value="1"/>
</dbReference>
<dbReference type="AlphaFoldDB" id="D6GUX9"/>
<dbReference type="EC" id="6.1.1.7" evidence="2"/>
<organism evidence="12 13">
    <name type="scientific">Candidatus Parvarchaeum acidophilus ARMAN-5</name>
    <dbReference type="NCBI Taxonomy" id="662762"/>
    <lineage>
        <taxon>Archaea</taxon>
        <taxon>Candidatus Parvarchaeota</taxon>
        <taxon>Candidatus Parvarchaeum</taxon>
    </lineage>
</organism>
<dbReference type="PROSITE" id="PS50860">
    <property type="entry name" value="AA_TRNA_LIGASE_II_ALA"/>
    <property type="match status" value="1"/>
</dbReference>
<evidence type="ECO:0000256" key="10">
    <source>
        <dbReference type="ARBA" id="ARBA00023146"/>
    </source>
</evidence>